<keyword evidence="2 9" id="KW-0645">Protease</keyword>
<evidence type="ECO:0000259" key="11">
    <source>
        <dbReference type="PROSITE" id="PS01180"/>
    </source>
</evidence>
<proteinExistence type="predicted"/>
<dbReference type="SUPFAM" id="SSF49854">
    <property type="entry name" value="Spermadhesin, CUB domain"/>
    <property type="match status" value="1"/>
</dbReference>
<dbReference type="SUPFAM" id="SSF55486">
    <property type="entry name" value="Metalloproteases ('zincins'), catalytic domain"/>
    <property type="match status" value="1"/>
</dbReference>
<evidence type="ECO:0000259" key="13">
    <source>
        <dbReference type="PROSITE" id="PS51864"/>
    </source>
</evidence>
<feature type="binding site" evidence="9">
    <location>
        <position position="236"/>
    </location>
    <ligand>
        <name>Zn(2+)</name>
        <dbReference type="ChEBI" id="CHEBI:29105"/>
        <note>catalytic</note>
    </ligand>
</feature>
<dbReference type="PRINTS" id="PR00480">
    <property type="entry name" value="ASTACIN"/>
</dbReference>
<evidence type="ECO:0000256" key="4">
    <source>
        <dbReference type="ARBA" id="ARBA00022801"/>
    </source>
</evidence>
<feature type="active site" evidence="9">
    <location>
        <position position="233"/>
    </location>
</feature>
<feature type="binding site" evidence="9">
    <location>
        <position position="232"/>
    </location>
    <ligand>
        <name>Zn(2+)</name>
        <dbReference type="ChEBI" id="CHEBI:29105"/>
        <note>catalytic</note>
    </ligand>
</feature>
<protein>
    <recommendedName>
        <fullName evidence="10">Metalloendopeptidase</fullName>
        <ecNumber evidence="10">3.4.24.-</ecNumber>
    </recommendedName>
</protein>
<evidence type="ECO:0000313" key="14">
    <source>
        <dbReference type="EMBL" id="KAK0401950.1"/>
    </source>
</evidence>
<gene>
    <name evidence="14" type="ORF">QR680_016063</name>
</gene>
<evidence type="ECO:0000256" key="10">
    <source>
        <dbReference type="RuleBase" id="RU361183"/>
    </source>
</evidence>
<evidence type="ECO:0000256" key="6">
    <source>
        <dbReference type="ARBA" id="ARBA00023049"/>
    </source>
</evidence>
<evidence type="ECO:0000256" key="3">
    <source>
        <dbReference type="ARBA" id="ARBA00022723"/>
    </source>
</evidence>
<evidence type="ECO:0000256" key="9">
    <source>
        <dbReference type="PROSITE-ProRule" id="PRU01211"/>
    </source>
</evidence>
<dbReference type="SMART" id="SM00034">
    <property type="entry name" value="CLECT"/>
    <property type="match status" value="1"/>
</dbReference>
<dbReference type="PANTHER" id="PTHR10127">
    <property type="entry name" value="DISCOIDIN, CUB, EGF, LAMININ , AND ZINC METALLOPROTEASE DOMAIN CONTAINING"/>
    <property type="match status" value="1"/>
</dbReference>
<dbReference type="Pfam" id="PF01400">
    <property type="entry name" value="Astacin"/>
    <property type="match status" value="1"/>
</dbReference>
<evidence type="ECO:0000259" key="12">
    <source>
        <dbReference type="PROSITE" id="PS50041"/>
    </source>
</evidence>
<dbReference type="GO" id="GO:0008270">
    <property type="term" value="F:zinc ion binding"/>
    <property type="evidence" value="ECO:0007669"/>
    <property type="project" value="UniProtKB-UniRule"/>
</dbReference>
<keyword evidence="4 9" id="KW-0378">Hydrolase</keyword>
<name>A0AA39H9X5_9BILA</name>
<dbReference type="InterPro" id="IPR006026">
    <property type="entry name" value="Peptidase_Metallo"/>
</dbReference>
<dbReference type="EC" id="3.4.24.-" evidence="10"/>
<dbReference type="PROSITE" id="PS51864">
    <property type="entry name" value="ASTACIN"/>
    <property type="match status" value="1"/>
</dbReference>
<dbReference type="GO" id="GO:0006508">
    <property type="term" value="P:proteolysis"/>
    <property type="evidence" value="ECO:0007669"/>
    <property type="project" value="UniProtKB-KW"/>
</dbReference>
<dbReference type="Pfam" id="PF00059">
    <property type="entry name" value="Lectin_C"/>
    <property type="match status" value="1"/>
</dbReference>
<evidence type="ECO:0000256" key="7">
    <source>
        <dbReference type="ARBA" id="ARBA00023157"/>
    </source>
</evidence>
<dbReference type="Gene3D" id="2.60.120.290">
    <property type="entry name" value="Spermadhesin, CUB domain"/>
    <property type="match status" value="1"/>
</dbReference>
<dbReference type="PROSITE" id="PS01186">
    <property type="entry name" value="EGF_2"/>
    <property type="match status" value="1"/>
</dbReference>
<dbReference type="EMBL" id="JAUCMV010000004">
    <property type="protein sequence ID" value="KAK0401950.1"/>
    <property type="molecule type" value="Genomic_DNA"/>
</dbReference>
<dbReference type="InterPro" id="IPR001304">
    <property type="entry name" value="C-type_lectin-like"/>
</dbReference>
<keyword evidence="1" id="KW-0245">EGF-like domain</keyword>
<dbReference type="InterPro" id="IPR016186">
    <property type="entry name" value="C-type_lectin-like/link_sf"/>
</dbReference>
<feature type="domain" description="CUB" evidence="11">
    <location>
        <begin position="384"/>
        <end position="510"/>
    </location>
</feature>
<dbReference type="SUPFAM" id="SSF56436">
    <property type="entry name" value="C-type lectin-like"/>
    <property type="match status" value="1"/>
</dbReference>
<sequence>MKVLLVLFVLVLSNEALAFQHGPVLRGKELLRKVLPEFKDIDEVAELIAAHKWKKEERIAREHDAAYDEEMAQTIDEAKKLNPKPLPDSARKTITEINSALGLDEVLVEGDILMTAEEARRYFEVQERRSKRQAYQRWDFPKSLWSDGVYYTYDPALNQQGINAVEEAIAFWQKHTCIRFHRVQNGASMPVDPLLIFYPGWGCFSAIGRNHDAKQQRVSIGPGCEYVSVTTHEIAHALGFMHEQSRWDRDNYLWVDLNNVMSGKAHNYDKYAEKQNNNYGKQYDFSGIMHYEDNSFAINYSVPVMYARNSAYQMSMGGAHIPAHGDIYEMNMLYSCYDKCANLRTVCQNEGRPDPNNCAVCQCPSGFGGRDCSEREAPSAGLTCGETLQASDSWQQLSSKGVVGRGGYQSGNVSDPVHCTWHIKAPAGKRIQYYVTEVRVDYADDVLCTRLCYFGGLSIKGLEKTWIPQGMRFCCNDQFNRVMITASNLLVVQPWNNYRYTDFSIMYKIDGAVQPPTETTTTKKSTPKVDVTTEVPPTSTEAAGTIFGYKDYLFSTFKKTFQDAEDFCKTYNGHLISVHDKATEELIEELFNRVEKNKYQIYWIGLHKPQGIDSRFSWIDGTALDYTNWMKGYPRVTASEECGAHWYTEWVGLSCKLQYPFVCRRK</sequence>
<dbReference type="InterPro" id="IPR035914">
    <property type="entry name" value="Sperma_CUB_dom_sf"/>
</dbReference>
<feature type="signal peptide" evidence="10">
    <location>
        <begin position="1"/>
        <end position="18"/>
    </location>
</feature>
<feature type="domain" description="C-type lectin" evidence="12">
    <location>
        <begin position="547"/>
        <end position="664"/>
    </location>
</feature>
<comment type="caution">
    <text evidence="8">Lacks conserved residue(s) required for the propagation of feature annotation.</text>
</comment>
<organism evidence="14 15">
    <name type="scientific">Steinernema hermaphroditum</name>
    <dbReference type="NCBI Taxonomy" id="289476"/>
    <lineage>
        <taxon>Eukaryota</taxon>
        <taxon>Metazoa</taxon>
        <taxon>Ecdysozoa</taxon>
        <taxon>Nematoda</taxon>
        <taxon>Chromadorea</taxon>
        <taxon>Rhabditida</taxon>
        <taxon>Tylenchina</taxon>
        <taxon>Panagrolaimomorpha</taxon>
        <taxon>Strongyloidoidea</taxon>
        <taxon>Steinernematidae</taxon>
        <taxon>Steinernema</taxon>
    </lineage>
</organism>
<keyword evidence="6 9" id="KW-0482">Metalloprotease</keyword>
<dbReference type="CDD" id="cd00037">
    <property type="entry name" value="CLECT"/>
    <property type="match status" value="1"/>
</dbReference>
<dbReference type="InterPro" id="IPR000742">
    <property type="entry name" value="EGF"/>
</dbReference>
<evidence type="ECO:0000256" key="2">
    <source>
        <dbReference type="ARBA" id="ARBA00022670"/>
    </source>
</evidence>
<dbReference type="SMART" id="SM00235">
    <property type="entry name" value="ZnMc"/>
    <property type="match status" value="1"/>
</dbReference>
<dbReference type="Proteomes" id="UP001175271">
    <property type="component" value="Unassembled WGS sequence"/>
</dbReference>
<dbReference type="SMART" id="SM00042">
    <property type="entry name" value="CUB"/>
    <property type="match status" value="1"/>
</dbReference>
<keyword evidence="7" id="KW-1015">Disulfide bond</keyword>
<dbReference type="InterPro" id="IPR024079">
    <property type="entry name" value="MetalloPept_cat_dom_sf"/>
</dbReference>
<dbReference type="InterPro" id="IPR016187">
    <property type="entry name" value="CTDL_fold"/>
</dbReference>
<dbReference type="AlphaFoldDB" id="A0AA39H9X5"/>
<reference evidence="14" key="1">
    <citation type="submission" date="2023-06" db="EMBL/GenBank/DDBJ databases">
        <title>Genomic analysis of the entomopathogenic nematode Steinernema hermaphroditum.</title>
        <authorList>
            <person name="Schwarz E.M."/>
            <person name="Heppert J.K."/>
            <person name="Baniya A."/>
            <person name="Schwartz H.T."/>
            <person name="Tan C.-H."/>
            <person name="Antoshechkin I."/>
            <person name="Sternberg P.W."/>
            <person name="Goodrich-Blair H."/>
            <person name="Dillman A.R."/>
        </authorList>
    </citation>
    <scope>NUCLEOTIDE SEQUENCE</scope>
    <source>
        <strain evidence="14">PS9179</strain>
        <tissue evidence="14">Whole animal</tissue>
    </source>
</reference>
<evidence type="ECO:0000256" key="8">
    <source>
        <dbReference type="PROSITE-ProRule" id="PRU00059"/>
    </source>
</evidence>
<dbReference type="Gene3D" id="3.40.390.10">
    <property type="entry name" value="Collagenase (Catalytic Domain)"/>
    <property type="match status" value="1"/>
</dbReference>
<dbReference type="Gene3D" id="3.10.100.10">
    <property type="entry name" value="Mannose-Binding Protein A, subunit A"/>
    <property type="match status" value="1"/>
</dbReference>
<dbReference type="InterPro" id="IPR001506">
    <property type="entry name" value="Peptidase_M12A"/>
</dbReference>
<dbReference type="GO" id="GO:0004222">
    <property type="term" value="F:metalloendopeptidase activity"/>
    <property type="evidence" value="ECO:0007669"/>
    <property type="project" value="UniProtKB-UniRule"/>
</dbReference>
<accession>A0AA39H9X5</accession>
<evidence type="ECO:0000256" key="1">
    <source>
        <dbReference type="ARBA" id="ARBA00022536"/>
    </source>
</evidence>
<keyword evidence="10" id="KW-0732">Signal</keyword>
<dbReference type="InterPro" id="IPR034035">
    <property type="entry name" value="Astacin-like_dom"/>
</dbReference>
<comment type="cofactor">
    <cofactor evidence="9 10">
        <name>Zn(2+)</name>
        <dbReference type="ChEBI" id="CHEBI:29105"/>
    </cofactor>
    <text evidence="9 10">Binds 1 zinc ion per subunit.</text>
</comment>
<keyword evidence="5 9" id="KW-0862">Zinc</keyword>
<feature type="binding site" evidence="9">
    <location>
        <position position="242"/>
    </location>
    <ligand>
        <name>Zn(2+)</name>
        <dbReference type="ChEBI" id="CHEBI:29105"/>
        <note>catalytic</note>
    </ligand>
</feature>
<dbReference type="CDD" id="cd04280">
    <property type="entry name" value="ZnMc_astacin_like"/>
    <property type="match status" value="1"/>
</dbReference>
<evidence type="ECO:0000256" key="5">
    <source>
        <dbReference type="ARBA" id="ARBA00022833"/>
    </source>
</evidence>
<feature type="domain" description="Peptidase M12A" evidence="13">
    <location>
        <begin position="129"/>
        <end position="337"/>
    </location>
</feature>
<evidence type="ECO:0000313" key="15">
    <source>
        <dbReference type="Proteomes" id="UP001175271"/>
    </source>
</evidence>
<dbReference type="InterPro" id="IPR000859">
    <property type="entry name" value="CUB_dom"/>
</dbReference>
<dbReference type="PROSITE" id="PS50041">
    <property type="entry name" value="C_TYPE_LECTIN_2"/>
    <property type="match status" value="1"/>
</dbReference>
<keyword evidence="15" id="KW-1185">Reference proteome</keyword>
<comment type="caution">
    <text evidence="14">The sequence shown here is derived from an EMBL/GenBank/DDBJ whole genome shotgun (WGS) entry which is preliminary data.</text>
</comment>
<dbReference type="PROSITE" id="PS00022">
    <property type="entry name" value="EGF_1"/>
    <property type="match status" value="1"/>
</dbReference>
<feature type="chain" id="PRO_5041490269" description="Metalloendopeptidase" evidence="10">
    <location>
        <begin position="19"/>
        <end position="666"/>
    </location>
</feature>
<dbReference type="PANTHER" id="PTHR10127:SF875">
    <property type="entry name" value="ZINC METALLOPROTEINASE NAS-28"/>
    <property type="match status" value="1"/>
</dbReference>
<dbReference type="PROSITE" id="PS01180">
    <property type="entry name" value="CUB"/>
    <property type="match status" value="1"/>
</dbReference>
<keyword evidence="3 9" id="KW-0479">Metal-binding</keyword>